<organism evidence="3 4">
    <name type="scientific">Candidatus Staskawiczbacteria bacterium RIFCSPLOWO2_01_FULL_37_25b</name>
    <dbReference type="NCBI Taxonomy" id="1802213"/>
    <lineage>
        <taxon>Bacteria</taxon>
        <taxon>Candidatus Staskawicziibacteriota</taxon>
    </lineage>
</organism>
<comment type="caution">
    <text evidence="3">The sequence shown here is derived from an EMBL/GenBank/DDBJ whole genome shotgun (WGS) entry which is preliminary data.</text>
</comment>
<dbReference type="AlphaFoldDB" id="A0A1G2IG27"/>
<protein>
    <recommendedName>
        <fullName evidence="5">Serine protease</fullName>
    </recommendedName>
</protein>
<keyword evidence="1" id="KW-0175">Coiled coil</keyword>
<proteinExistence type="predicted"/>
<dbReference type="SUPFAM" id="SSF50494">
    <property type="entry name" value="Trypsin-like serine proteases"/>
    <property type="match status" value="1"/>
</dbReference>
<dbReference type="Proteomes" id="UP000178826">
    <property type="component" value="Unassembled WGS sequence"/>
</dbReference>
<keyword evidence="2" id="KW-0472">Membrane</keyword>
<dbReference type="InterPro" id="IPR043504">
    <property type="entry name" value="Peptidase_S1_PA_chymotrypsin"/>
</dbReference>
<reference evidence="3 4" key="1">
    <citation type="journal article" date="2016" name="Nat. Commun.">
        <title>Thousands of microbial genomes shed light on interconnected biogeochemical processes in an aquifer system.</title>
        <authorList>
            <person name="Anantharaman K."/>
            <person name="Brown C.T."/>
            <person name="Hug L.A."/>
            <person name="Sharon I."/>
            <person name="Castelle C.J."/>
            <person name="Probst A.J."/>
            <person name="Thomas B.C."/>
            <person name="Singh A."/>
            <person name="Wilkins M.J."/>
            <person name="Karaoz U."/>
            <person name="Brodie E.L."/>
            <person name="Williams K.H."/>
            <person name="Hubbard S.S."/>
            <person name="Banfield J.F."/>
        </authorList>
    </citation>
    <scope>NUCLEOTIDE SEQUENCE [LARGE SCALE GENOMIC DNA]</scope>
</reference>
<keyword evidence="2" id="KW-1133">Transmembrane helix</keyword>
<dbReference type="Gene3D" id="2.40.10.10">
    <property type="entry name" value="Trypsin-like serine proteases"/>
    <property type="match status" value="2"/>
</dbReference>
<dbReference type="Pfam" id="PF13365">
    <property type="entry name" value="Trypsin_2"/>
    <property type="match status" value="1"/>
</dbReference>
<dbReference type="InterPro" id="IPR009003">
    <property type="entry name" value="Peptidase_S1_PA"/>
</dbReference>
<evidence type="ECO:0000256" key="1">
    <source>
        <dbReference type="SAM" id="Coils"/>
    </source>
</evidence>
<keyword evidence="2" id="KW-0812">Transmembrane</keyword>
<evidence type="ECO:0008006" key="5">
    <source>
        <dbReference type="Google" id="ProtNLM"/>
    </source>
</evidence>
<evidence type="ECO:0000256" key="2">
    <source>
        <dbReference type="SAM" id="Phobius"/>
    </source>
</evidence>
<evidence type="ECO:0000313" key="4">
    <source>
        <dbReference type="Proteomes" id="UP000178826"/>
    </source>
</evidence>
<evidence type="ECO:0000313" key="3">
    <source>
        <dbReference type="EMBL" id="OGZ73716.1"/>
    </source>
</evidence>
<dbReference type="EMBL" id="MHOZ01000019">
    <property type="protein sequence ID" value="OGZ73716.1"/>
    <property type="molecule type" value="Genomic_DNA"/>
</dbReference>
<sequence>MKNYSKNGFIQIPILIAIIIGVVAIGGGGYLGYNGYKNYQTQQAEKERIAQEAEGLRQEEEKLEMERLKKEVEYLKNQPPKIIKETQSQNPESQEILTAELNLYATGVVLIICKDVQGSGSLWNLGNSYVVLTNEHVVAPYEDGKCVIHVPKIGETTIEPYSLNATNRRSWNKYTDVATLEIDTEKNDTFLIAEKSAVEIKSLNYKISSLLLCSTKMSLGSPVYVMGYPAFSSQEVNLRGLVFEKSFFTITNGIISSHDTSIMQPFGNLLYPNYFVSAKIDSGNSGGIAFSRDKNALCVLGIPTWISLGNYETQGIIQNIHNIFYSK</sequence>
<feature type="transmembrane region" description="Helical" evidence="2">
    <location>
        <begin position="12"/>
        <end position="33"/>
    </location>
</feature>
<accession>A0A1G2IG27</accession>
<gene>
    <name evidence="3" type="ORF">A2998_03600</name>
</gene>
<name>A0A1G2IG27_9BACT</name>
<feature type="coiled-coil region" evidence="1">
    <location>
        <begin position="39"/>
        <end position="78"/>
    </location>
</feature>